<feature type="compositionally biased region" description="Acidic residues" evidence="1">
    <location>
        <begin position="507"/>
        <end position="526"/>
    </location>
</feature>
<proteinExistence type="predicted"/>
<evidence type="ECO:0000256" key="1">
    <source>
        <dbReference type="SAM" id="MobiDB-lite"/>
    </source>
</evidence>
<accession>A0AAE0T9H7</accession>
<keyword evidence="3" id="KW-1185">Reference proteome</keyword>
<evidence type="ECO:0000313" key="2">
    <source>
        <dbReference type="EMBL" id="KAK3606219.1"/>
    </source>
</evidence>
<dbReference type="EMBL" id="JAEAOA010002216">
    <property type="protein sequence ID" value="KAK3606219.1"/>
    <property type="molecule type" value="Genomic_DNA"/>
</dbReference>
<reference evidence="2" key="1">
    <citation type="journal article" date="2021" name="Genome Biol. Evol.">
        <title>A High-Quality Reference Genome for a Parasitic Bivalve with Doubly Uniparental Inheritance (Bivalvia: Unionida).</title>
        <authorList>
            <person name="Smith C.H."/>
        </authorList>
    </citation>
    <scope>NUCLEOTIDE SEQUENCE</scope>
    <source>
        <strain evidence="2">CHS0354</strain>
    </source>
</reference>
<sequence>MVIKDYIPRLKMENLREKELLATSIKETNDHIVRHSVSRSLRVGIPFIEIHRNKLTKKVKLLDVKLSFSYQENYQTETLRLEKQLVRHGNKWVWSPDDPNSKNVITFPYLPGDRVNLNIGIIIHKTKKHGVFGKETITTQAGTVTECVVLAKSNGVGMGLPLNSTITHNMRLYFNLNGYGHILTLKLRLEQEAEDHGPSMLWLRPMSSDKRFRSSLSAAQLLQGNNLPPKEKEEDFRHKMYICNHQRLVNYQRNPVLECWSVRRAINDSEIPTGIQVRQVTGGQTVAYLIPVVVTEQEKRYRLAIMVVTEEGPRCLCSVKWKSADKFDFRIHFFGTGQTKGQRIKWASKDFLNIDYIILNSTGHQFIMDTEDDDVLKNLCIGLCVKFLVRWCNEPLPWKRSGGKSMAEVQKQVRVKSSQYASTCTTQSPYIKASVVSQRVEDHIKNFASFLESHDLQLFGDVEEAICDELDENAKENEKPALSRSPSGSSYGDCELRKMRGDVANYGDEEEDDDNGNDDDDGDNNTEDSKPLKYDNIDWDDLTSGFVDAYSEFTGAPSWIESVL</sequence>
<dbReference type="AlphaFoldDB" id="A0AAE0T9H7"/>
<comment type="caution">
    <text evidence="2">The sequence shown here is derived from an EMBL/GenBank/DDBJ whole genome shotgun (WGS) entry which is preliminary data.</text>
</comment>
<evidence type="ECO:0000313" key="3">
    <source>
        <dbReference type="Proteomes" id="UP001195483"/>
    </source>
</evidence>
<feature type="region of interest" description="Disordered" evidence="1">
    <location>
        <begin position="474"/>
        <end position="535"/>
    </location>
</feature>
<dbReference type="Proteomes" id="UP001195483">
    <property type="component" value="Unassembled WGS sequence"/>
</dbReference>
<gene>
    <name evidence="2" type="ORF">CHS0354_037891</name>
</gene>
<protein>
    <submittedName>
        <fullName evidence="2">Uncharacterized protein</fullName>
    </submittedName>
</protein>
<name>A0AAE0T9H7_9BIVA</name>
<reference evidence="2" key="2">
    <citation type="journal article" date="2021" name="Genome Biol. Evol.">
        <title>Developing a high-quality reference genome for a parasitic bivalve with doubly uniparental inheritance (Bivalvia: Unionida).</title>
        <authorList>
            <person name="Smith C.H."/>
        </authorList>
    </citation>
    <scope>NUCLEOTIDE SEQUENCE</scope>
    <source>
        <strain evidence="2">CHS0354</strain>
        <tissue evidence="2">Mantle</tissue>
    </source>
</reference>
<organism evidence="2 3">
    <name type="scientific">Potamilus streckersoni</name>
    <dbReference type="NCBI Taxonomy" id="2493646"/>
    <lineage>
        <taxon>Eukaryota</taxon>
        <taxon>Metazoa</taxon>
        <taxon>Spiralia</taxon>
        <taxon>Lophotrochozoa</taxon>
        <taxon>Mollusca</taxon>
        <taxon>Bivalvia</taxon>
        <taxon>Autobranchia</taxon>
        <taxon>Heteroconchia</taxon>
        <taxon>Palaeoheterodonta</taxon>
        <taxon>Unionida</taxon>
        <taxon>Unionoidea</taxon>
        <taxon>Unionidae</taxon>
        <taxon>Ambleminae</taxon>
        <taxon>Lampsilini</taxon>
        <taxon>Potamilus</taxon>
    </lineage>
</organism>
<reference evidence="2" key="3">
    <citation type="submission" date="2023-05" db="EMBL/GenBank/DDBJ databases">
        <authorList>
            <person name="Smith C.H."/>
        </authorList>
    </citation>
    <scope>NUCLEOTIDE SEQUENCE</scope>
    <source>
        <strain evidence="2">CHS0354</strain>
        <tissue evidence="2">Mantle</tissue>
    </source>
</reference>